<dbReference type="SUPFAM" id="SSF53474">
    <property type="entry name" value="alpha/beta-Hydrolases"/>
    <property type="match status" value="1"/>
</dbReference>
<dbReference type="GO" id="GO:0004185">
    <property type="term" value="F:serine-type carboxypeptidase activity"/>
    <property type="evidence" value="ECO:0007669"/>
    <property type="project" value="InterPro"/>
</dbReference>
<organism evidence="7 8">
    <name type="scientific">Pythium oligandrum</name>
    <name type="common">Mycoparasitic fungus</name>
    <dbReference type="NCBI Taxonomy" id="41045"/>
    <lineage>
        <taxon>Eukaryota</taxon>
        <taxon>Sar</taxon>
        <taxon>Stramenopiles</taxon>
        <taxon>Oomycota</taxon>
        <taxon>Peronosporomycetes</taxon>
        <taxon>Pythiales</taxon>
        <taxon>Pythiaceae</taxon>
        <taxon>Pythium</taxon>
    </lineage>
</organism>
<evidence type="ECO:0000256" key="4">
    <source>
        <dbReference type="ARBA" id="ARBA00022801"/>
    </source>
</evidence>
<reference evidence="7" key="1">
    <citation type="submission" date="2019-03" db="EMBL/GenBank/DDBJ databases">
        <title>Long read genome sequence of the mycoparasitic Pythium oligandrum ATCC 38472 isolated from sugarbeet rhizosphere.</title>
        <authorList>
            <person name="Gaulin E."/>
        </authorList>
    </citation>
    <scope>NUCLEOTIDE SEQUENCE</scope>
    <source>
        <strain evidence="7">ATCC 38472_TT</strain>
    </source>
</reference>
<name>A0A8K1FI96_PYTOL</name>
<keyword evidence="4" id="KW-0378">Hydrolase</keyword>
<evidence type="ECO:0000313" key="7">
    <source>
        <dbReference type="EMBL" id="TMW59518.1"/>
    </source>
</evidence>
<keyword evidence="5" id="KW-0325">Glycoprotein</keyword>
<feature type="transmembrane region" description="Helical" evidence="6">
    <location>
        <begin position="25"/>
        <end position="44"/>
    </location>
</feature>
<comment type="similarity">
    <text evidence="1">Belongs to the peptidase S10 family.</text>
</comment>
<keyword evidence="6" id="KW-1133">Transmembrane helix</keyword>
<protein>
    <recommendedName>
        <fullName evidence="9">Serine carboxypeptidase</fullName>
    </recommendedName>
</protein>
<keyword evidence="6" id="KW-0812">Transmembrane</keyword>
<evidence type="ECO:0000256" key="5">
    <source>
        <dbReference type="ARBA" id="ARBA00023180"/>
    </source>
</evidence>
<dbReference type="PRINTS" id="PR00724">
    <property type="entry name" value="CRBOXYPTASEC"/>
</dbReference>
<dbReference type="Pfam" id="PF00450">
    <property type="entry name" value="Peptidase_S10"/>
    <property type="match status" value="1"/>
</dbReference>
<evidence type="ECO:0000256" key="2">
    <source>
        <dbReference type="ARBA" id="ARBA00022645"/>
    </source>
</evidence>
<dbReference type="InterPro" id="IPR001563">
    <property type="entry name" value="Peptidase_S10"/>
</dbReference>
<dbReference type="PANTHER" id="PTHR11802">
    <property type="entry name" value="SERINE PROTEASE FAMILY S10 SERINE CARBOXYPEPTIDASE"/>
    <property type="match status" value="1"/>
</dbReference>
<keyword evidence="3" id="KW-0645">Protease</keyword>
<keyword evidence="8" id="KW-1185">Reference proteome</keyword>
<dbReference type="EMBL" id="SPLM01000109">
    <property type="protein sequence ID" value="TMW59518.1"/>
    <property type="molecule type" value="Genomic_DNA"/>
</dbReference>
<comment type="caution">
    <text evidence="7">The sequence shown here is derived from an EMBL/GenBank/DDBJ whole genome shotgun (WGS) entry which is preliminary data.</text>
</comment>
<dbReference type="OrthoDB" id="443318at2759"/>
<dbReference type="AlphaFoldDB" id="A0A8K1FI96"/>
<keyword evidence="2" id="KW-0121">Carboxypeptidase</keyword>
<keyword evidence="6" id="KW-0472">Membrane</keyword>
<dbReference type="Proteomes" id="UP000794436">
    <property type="component" value="Unassembled WGS sequence"/>
</dbReference>
<evidence type="ECO:0000256" key="6">
    <source>
        <dbReference type="SAM" id="Phobius"/>
    </source>
</evidence>
<dbReference type="GO" id="GO:0006508">
    <property type="term" value="P:proteolysis"/>
    <property type="evidence" value="ECO:0007669"/>
    <property type="project" value="UniProtKB-KW"/>
</dbReference>
<evidence type="ECO:0000256" key="1">
    <source>
        <dbReference type="ARBA" id="ARBA00009431"/>
    </source>
</evidence>
<sequence>MAPNENTPLRGEVQTANVAPRRKHLFAAIALSVAAAVAIGFWVVDRKHGYNGSVINTSKSSVTATSPSANASDVFCDVTKQEAGYITLANKIDDHYFYWYFESRSNPTKDPLVVWLTGGPGCSSVMALLTENGPCQVTDDLKTVLNSYSWTNNANVLWLDQPSNVGYSYATDLDADQDENDVGDNFYAFLQGFLDKHPELEGRELYITGESFAGHYVPAVTHKI</sequence>
<dbReference type="Gene3D" id="3.40.50.1820">
    <property type="entry name" value="alpha/beta hydrolase"/>
    <property type="match status" value="1"/>
</dbReference>
<dbReference type="InterPro" id="IPR029058">
    <property type="entry name" value="AB_hydrolase_fold"/>
</dbReference>
<proteinExistence type="inferred from homology"/>
<accession>A0A8K1FI96</accession>
<evidence type="ECO:0000256" key="3">
    <source>
        <dbReference type="ARBA" id="ARBA00022670"/>
    </source>
</evidence>
<gene>
    <name evidence="7" type="ORF">Poli38472_004587</name>
</gene>
<dbReference type="PANTHER" id="PTHR11802:SF113">
    <property type="entry name" value="SERINE CARBOXYPEPTIDASE CTSA-4.1"/>
    <property type="match status" value="1"/>
</dbReference>
<evidence type="ECO:0000313" key="8">
    <source>
        <dbReference type="Proteomes" id="UP000794436"/>
    </source>
</evidence>
<evidence type="ECO:0008006" key="9">
    <source>
        <dbReference type="Google" id="ProtNLM"/>
    </source>
</evidence>